<feature type="compositionally biased region" description="Basic and acidic residues" evidence="5">
    <location>
        <begin position="88"/>
        <end position="125"/>
    </location>
</feature>
<keyword evidence="6" id="KW-0472">Membrane</keyword>
<evidence type="ECO:0000256" key="4">
    <source>
        <dbReference type="ARBA" id="ARBA00048707"/>
    </source>
</evidence>
<feature type="transmembrane region" description="Helical" evidence="6">
    <location>
        <begin position="20"/>
        <end position="41"/>
    </location>
</feature>
<keyword evidence="6" id="KW-0812">Transmembrane</keyword>
<feature type="region of interest" description="Disordered" evidence="5">
    <location>
        <begin position="61"/>
        <end position="125"/>
    </location>
</feature>
<organism evidence="7 8">
    <name type="scientific">Coniochaeta hoffmannii</name>
    <dbReference type="NCBI Taxonomy" id="91930"/>
    <lineage>
        <taxon>Eukaryota</taxon>
        <taxon>Fungi</taxon>
        <taxon>Dikarya</taxon>
        <taxon>Ascomycota</taxon>
        <taxon>Pezizomycotina</taxon>
        <taxon>Sordariomycetes</taxon>
        <taxon>Sordariomycetidae</taxon>
        <taxon>Coniochaetales</taxon>
        <taxon>Coniochaetaceae</taxon>
        <taxon>Coniochaeta</taxon>
    </lineage>
</organism>
<dbReference type="SUPFAM" id="SSF102462">
    <property type="entry name" value="Peptidyl-tRNA hydrolase II"/>
    <property type="match status" value="1"/>
</dbReference>
<comment type="caution">
    <text evidence="7">The sequence shown here is derived from an EMBL/GenBank/DDBJ whole genome shotgun (WGS) entry which is preliminary data.</text>
</comment>
<reference evidence="7" key="1">
    <citation type="submission" date="2022-07" db="EMBL/GenBank/DDBJ databases">
        <title>Fungi with potential for degradation of polypropylene.</title>
        <authorList>
            <person name="Gostincar C."/>
        </authorList>
    </citation>
    <scope>NUCLEOTIDE SEQUENCE</scope>
    <source>
        <strain evidence="7">EXF-13287</strain>
    </source>
</reference>
<dbReference type="InterPro" id="IPR023476">
    <property type="entry name" value="Pep_tRNA_hydro_II_dom_sf"/>
</dbReference>
<dbReference type="EMBL" id="JANBVN010000111">
    <property type="protein sequence ID" value="KAJ9143548.1"/>
    <property type="molecule type" value="Genomic_DNA"/>
</dbReference>
<evidence type="ECO:0000313" key="7">
    <source>
        <dbReference type="EMBL" id="KAJ9143548.1"/>
    </source>
</evidence>
<evidence type="ECO:0000256" key="6">
    <source>
        <dbReference type="SAM" id="Phobius"/>
    </source>
</evidence>
<dbReference type="PANTHER" id="PTHR12649:SF11">
    <property type="entry name" value="PEPTIDYL-TRNA HYDROLASE 2, MITOCHONDRIAL"/>
    <property type="match status" value="1"/>
</dbReference>
<dbReference type="InterPro" id="IPR002833">
    <property type="entry name" value="PTH2"/>
</dbReference>
<dbReference type="NCBIfam" id="TIGR00283">
    <property type="entry name" value="arch_pth2"/>
    <property type="match status" value="1"/>
</dbReference>
<dbReference type="NCBIfam" id="NF003314">
    <property type="entry name" value="PRK04322.1"/>
    <property type="match status" value="1"/>
</dbReference>
<proteinExistence type="inferred from homology"/>
<sequence length="257" mass="27909">MTITDLFLFDTLRAADRSQVILVTTTFTSFFTGFLLGIYSIRGYLISPELAAERLGNYNDPVESDESDIELDDSIPLDHAPNWANGEEADRKQGLRAPKQEAKKKQVVKEAGEGKKTAAKEEVKEEVGGNPNEECKLVLVVRTDLGMTKGKIAAQCGHATLACYKTLIQESQRYPGGAAAKLLKRWEQRGQAKIAVQIKSQDEMLELMGKARSLGVTAEVIADAGRTQIDPGSLTVLGVGPAPKSVVDQITGHLKLL</sequence>
<dbReference type="Pfam" id="PF01981">
    <property type="entry name" value="PTH2"/>
    <property type="match status" value="1"/>
</dbReference>
<dbReference type="Proteomes" id="UP001174691">
    <property type="component" value="Unassembled WGS sequence"/>
</dbReference>
<dbReference type="Gene3D" id="3.40.1490.10">
    <property type="entry name" value="Bit1"/>
    <property type="match status" value="1"/>
</dbReference>
<gene>
    <name evidence="7" type="ORF">NKR19_g6841</name>
</gene>
<comment type="catalytic activity">
    <reaction evidence="4">
        <text>an N-acyl-L-alpha-aminoacyl-tRNA + H2O = an N-acyl-L-amino acid + a tRNA + H(+)</text>
        <dbReference type="Rhea" id="RHEA:54448"/>
        <dbReference type="Rhea" id="RHEA-COMP:10123"/>
        <dbReference type="Rhea" id="RHEA-COMP:13883"/>
        <dbReference type="ChEBI" id="CHEBI:15377"/>
        <dbReference type="ChEBI" id="CHEBI:15378"/>
        <dbReference type="ChEBI" id="CHEBI:59874"/>
        <dbReference type="ChEBI" id="CHEBI:78442"/>
        <dbReference type="ChEBI" id="CHEBI:138191"/>
        <dbReference type="EC" id="3.1.1.29"/>
    </reaction>
</comment>
<dbReference type="CDD" id="cd02430">
    <property type="entry name" value="PTH2"/>
    <property type="match status" value="1"/>
</dbReference>
<feature type="compositionally biased region" description="Acidic residues" evidence="5">
    <location>
        <begin position="62"/>
        <end position="75"/>
    </location>
</feature>
<evidence type="ECO:0000256" key="3">
    <source>
        <dbReference type="ARBA" id="ARBA00038050"/>
    </source>
</evidence>
<comment type="similarity">
    <text evidence="3">Belongs to the PTH2 family.</text>
</comment>
<dbReference type="PANTHER" id="PTHR12649">
    <property type="entry name" value="PEPTIDYL-TRNA HYDROLASE 2"/>
    <property type="match status" value="1"/>
</dbReference>
<evidence type="ECO:0000313" key="8">
    <source>
        <dbReference type="Proteomes" id="UP001174691"/>
    </source>
</evidence>
<protein>
    <recommendedName>
        <fullName evidence="1">peptidyl-tRNA hydrolase</fullName>
        <ecNumber evidence="1">3.1.1.29</ecNumber>
    </recommendedName>
</protein>
<dbReference type="GO" id="GO:0005829">
    <property type="term" value="C:cytosol"/>
    <property type="evidence" value="ECO:0007669"/>
    <property type="project" value="TreeGrafter"/>
</dbReference>
<keyword evidence="6" id="KW-1133">Transmembrane helix</keyword>
<dbReference type="GO" id="GO:0004045">
    <property type="term" value="F:peptidyl-tRNA hydrolase activity"/>
    <property type="evidence" value="ECO:0007669"/>
    <property type="project" value="UniProtKB-EC"/>
</dbReference>
<dbReference type="EC" id="3.1.1.29" evidence="1"/>
<name>A0AA38VP60_9PEZI</name>
<accession>A0AA38VP60</accession>
<keyword evidence="8" id="KW-1185">Reference proteome</keyword>
<evidence type="ECO:0000256" key="2">
    <source>
        <dbReference type="ARBA" id="ARBA00022801"/>
    </source>
</evidence>
<dbReference type="AlphaFoldDB" id="A0AA38VP60"/>
<evidence type="ECO:0000256" key="5">
    <source>
        <dbReference type="SAM" id="MobiDB-lite"/>
    </source>
</evidence>
<dbReference type="FunFam" id="3.40.1490.10:FF:000001">
    <property type="entry name" value="Peptidyl-tRNA hydrolase 2"/>
    <property type="match status" value="1"/>
</dbReference>
<evidence type="ECO:0000256" key="1">
    <source>
        <dbReference type="ARBA" id="ARBA00013260"/>
    </source>
</evidence>
<keyword evidence="2" id="KW-0378">Hydrolase</keyword>